<dbReference type="RefSeq" id="WP_381423499.1">
    <property type="nucleotide sequence ID" value="NZ_JBHSDH010000013.1"/>
</dbReference>
<feature type="signal peptide" evidence="1">
    <location>
        <begin position="1"/>
        <end position="19"/>
    </location>
</feature>
<evidence type="ECO:0000313" key="3">
    <source>
        <dbReference type="Proteomes" id="UP001595887"/>
    </source>
</evidence>
<dbReference type="Proteomes" id="UP001595887">
    <property type="component" value="Unassembled WGS sequence"/>
</dbReference>
<organism evidence="2 3">
    <name type="scientific">Sphingorhabdus arenilitoris</name>
    <dbReference type="NCBI Taxonomy" id="1490041"/>
    <lineage>
        <taxon>Bacteria</taxon>
        <taxon>Pseudomonadati</taxon>
        <taxon>Pseudomonadota</taxon>
        <taxon>Alphaproteobacteria</taxon>
        <taxon>Sphingomonadales</taxon>
        <taxon>Sphingomonadaceae</taxon>
        <taxon>Sphingorhabdus</taxon>
    </lineage>
</organism>
<protein>
    <recommendedName>
        <fullName evidence="4">Lysozyme inhibitor</fullName>
    </recommendedName>
</protein>
<gene>
    <name evidence="2" type="ORF">ACFOWX_09475</name>
</gene>
<evidence type="ECO:0008006" key="4">
    <source>
        <dbReference type="Google" id="ProtNLM"/>
    </source>
</evidence>
<sequence length="120" mass="13099">MIKYPALMMIVLTACSVNAEQPVAVPHCGSAFSIDLRPGEKLLSYDDRPYGFQVYSFETGSKALSIYEGNEPRGDGKVVETGLKNPSKITLFGDLDLADRVKIMTKLPENCAGATPERDQ</sequence>
<evidence type="ECO:0000313" key="2">
    <source>
        <dbReference type="EMBL" id="MFC4292640.1"/>
    </source>
</evidence>
<proteinExistence type="predicted"/>
<evidence type="ECO:0000256" key="1">
    <source>
        <dbReference type="SAM" id="SignalP"/>
    </source>
</evidence>
<keyword evidence="3" id="KW-1185">Reference proteome</keyword>
<feature type="chain" id="PRO_5045770363" description="Lysozyme inhibitor" evidence="1">
    <location>
        <begin position="20"/>
        <end position="120"/>
    </location>
</feature>
<dbReference type="EMBL" id="JBHSDH010000013">
    <property type="protein sequence ID" value="MFC4292640.1"/>
    <property type="molecule type" value="Genomic_DNA"/>
</dbReference>
<keyword evidence="1" id="KW-0732">Signal</keyword>
<reference evidence="3" key="1">
    <citation type="journal article" date="2019" name="Int. J. Syst. Evol. Microbiol.">
        <title>The Global Catalogue of Microorganisms (GCM) 10K type strain sequencing project: providing services to taxonomists for standard genome sequencing and annotation.</title>
        <authorList>
            <consortium name="The Broad Institute Genomics Platform"/>
            <consortium name="The Broad Institute Genome Sequencing Center for Infectious Disease"/>
            <person name="Wu L."/>
            <person name="Ma J."/>
        </authorList>
    </citation>
    <scope>NUCLEOTIDE SEQUENCE [LARGE SCALE GENOMIC DNA]</scope>
    <source>
        <strain evidence="3">CECT 8531</strain>
    </source>
</reference>
<accession>A0ABV8RID4</accession>
<dbReference type="PROSITE" id="PS51257">
    <property type="entry name" value="PROKAR_LIPOPROTEIN"/>
    <property type="match status" value="1"/>
</dbReference>
<name>A0ABV8RID4_9SPHN</name>
<comment type="caution">
    <text evidence="2">The sequence shown here is derived from an EMBL/GenBank/DDBJ whole genome shotgun (WGS) entry which is preliminary data.</text>
</comment>